<dbReference type="GO" id="GO:0031176">
    <property type="term" value="F:endo-1,4-beta-xylanase activity"/>
    <property type="evidence" value="ECO:0007669"/>
    <property type="project" value="UniProtKB-UniRule"/>
</dbReference>
<dbReference type="InterPro" id="IPR001137">
    <property type="entry name" value="Glyco_hydro_11"/>
</dbReference>
<dbReference type="Pfam" id="PF00457">
    <property type="entry name" value="Glyco_hydro_11"/>
    <property type="match status" value="1"/>
</dbReference>
<evidence type="ECO:0000256" key="13">
    <source>
        <dbReference type="SAM" id="SignalP"/>
    </source>
</evidence>
<comment type="caution">
    <text evidence="15">The sequence shown here is derived from an EMBL/GenBank/DDBJ whole genome shotgun (WGS) entry which is preliminary data.</text>
</comment>
<dbReference type="SUPFAM" id="SSF49899">
    <property type="entry name" value="Concanavalin A-like lectins/glucanases"/>
    <property type="match status" value="1"/>
</dbReference>
<keyword evidence="7 10" id="KW-0119">Carbohydrate metabolism</keyword>
<comment type="catalytic activity">
    <reaction evidence="1 10 11">
        <text>Endohydrolysis of (1-&gt;4)-beta-D-xylosidic linkages in xylans.</text>
        <dbReference type="EC" id="3.2.1.8"/>
    </reaction>
</comment>
<dbReference type="InterPro" id="IPR013319">
    <property type="entry name" value="GH11/12"/>
</dbReference>
<sequence length="254" mass="27930">MTSSLARFCQFFYVAAGVLGAPGTWQVADGTRHTVDARQDNGFAVQYWANGNANLNWTNGQGGHFMVGWDQQSGGNFVVGKGYSSGDMLVNYTGHFEVWGNAYLTLYGWTTEPLIEWYVIESFGHHNPSDNRNSTCYGTFESDGGTYEVWMKWRVNAPSIIGDATFMQFWSVRTTRRVGGTINTTRHFEAYERAGLRLGTHQPHNMVVGIEGQQGIGSADITVGDLPSGTVPEDPTPTTRTERPSETSTCTGSL</sequence>
<dbReference type="GO" id="GO:0045493">
    <property type="term" value="P:xylan catabolic process"/>
    <property type="evidence" value="ECO:0007669"/>
    <property type="project" value="UniProtKB-UniRule"/>
</dbReference>
<gene>
    <name evidence="15" type="ORF">B0I35DRAFT_463909</name>
</gene>
<evidence type="ECO:0000256" key="1">
    <source>
        <dbReference type="ARBA" id="ARBA00000681"/>
    </source>
</evidence>
<dbReference type="PRINTS" id="PR00911">
    <property type="entry name" value="GLHYDRLASE11"/>
</dbReference>
<evidence type="ECO:0000256" key="6">
    <source>
        <dbReference type="ARBA" id="ARBA00022801"/>
    </source>
</evidence>
<dbReference type="Gene3D" id="2.60.120.180">
    <property type="match status" value="1"/>
</dbReference>
<evidence type="ECO:0000256" key="8">
    <source>
        <dbReference type="ARBA" id="ARBA00023295"/>
    </source>
</evidence>
<keyword evidence="8 10" id="KW-0326">Glycosidase</keyword>
<dbReference type="Proteomes" id="UP000813444">
    <property type="component" value="Unassembled WGS sequence"/>
</dbReference>
<evidence type="ECO:0000256" key="12">
    <source>
        <dbReference type="SAM" id="MobiDB-lite"/>
    </source>
</evidence>
<dbReference type="AlphaFoldDB" id="A0A8K0SJ56"/>
<organism evidence="15 16">
    <name type="scientific">Stachybotrys elegans</name>
    <dbReference type="NCBI Taxonomy" id="80388"/>
    <lineage>
        <taxon>Eukaryota</taxon>
        <taxon>Fungi</taxon>
        <taxon>Dikarya</taxon>
        <taxon>Ascomycota</taxon>
        <taxon>Pezizomycotina</taxon>
        <taxon>Sordariomycetes</taxon>
        <taxon>Hypocreomycetidae</taxon>
        <taxon>Hypocreales</taxon>
        <taxon>Stachybotryaceae</taxon>
        <taxon>Stachybotrys</taxon>
    </lineage>
</organism>
<comment type="similarity">
    <text evidence="3 10 11">Belongs to the glycosyl hydrolase 11 (cellulase G) family.</text>
</comment>
<keyword evidence="16" id="KW-1185">Reference proteome</keyword>
<evidence type="ECO:0000256" key="10">
    <source>
        <dbReference type="PROSITE-ProRule" id="PRU01097"/>
    </source>
</evidence>
<feature type="domain" description="GH11" evidence="14">
    <location>
        <begin position="31"/>
        <end position="224"/>
    </location>
</feature>
<keyword evidence="5 10" id="KW-0858">Xylan degradation</keyword>
<dbReference type="PROSITE" id="PS51761">
    <property type="entry name" value="GH11_3"/>
    <property type="match status" value="1"/>
</dbReference>
<evidence type="ECO:0000313" key="16">
    <source>
        <dbReference type="Proteomes" id="UP000813444"/>
    </source>
</evidence>
<feature type="active site" description="Proton donor" evidence="10">
    <location>
        <position position="211"/>
    </location>
</feature>
<proteinExistence type="inferred from homology"/>
<evidence type="ECO:0000313" key="15">
    <source>
        <dbReference type="EMBL" id="KAH7309050.1"/>
    </source>
</evidence>
<evidence type="ECO:0000256" key="9">
    <source>
        <dbReference type="ARBA" id="ARBA00023326"/>
    </source>
</evidence>
<dbReference type="InterPro" id="IPR033123">
    <property type="entry name" value="GH11_dom"/>
</dbReference>
<dbReference type="PANTHER" id="PTHR46828:SF2">
    <property type="entry name" value="ENDO-1,4-BETA-XYLANASE A-RELATED"/>
    <property type="match status" value="1"/>
</dbReference>
<protein>
    <recommendedName>
        <fullName evidence="4 10">Endo-1,4-beta-xylanase</fullName>
        <ecNumber evidence="4 10">3.2.1.8</ecNumber>
    </recommendedName>
</protein>
<feature type="signal peptide" evidence="13">
    <location>
        <begin position="1"/>
        <end position="20"/>
    </location>
</feature>
<evidence type="ECO:0000256" key="3">
    <source>
        <dbReference type="ARBA" id="ARBA00007792"/>
    </source>
</evidence>
<dbReference type="PANTHER" id="PTHR46828">
    <property type="entry name" value="ENDO-1,4-BETA-XYLANASE A-RELATED"/>
    <property type="match status" value="1"/>
</dbReference>
<evidence type="ECO:0000256" key="7">
    <source>
        <dbReference type="ARBA" id="ARBA00023277"/>
    </source>
</evidence>
<name>A0A8K0SJ56_9HYPO</name>
<accession>A0A8K0SJ56</accession>
<evidence type="ECO:0000256" key="11">
    <source>
        <dbReference type="RuleBase" id="RU362015"/>
    </source>
</evidence>
<keyword evidence="6 10" id="KW-0378">Hydrolase</keyword>
<feature type="region of interest" description="Disordered" evidence="12">
    <location>
        <begin position="218"/>
        <end position="254"/>
    </location>
</feature>
<dbReference type="UniPathway" id="UPA00114"/>
<comment type="pathway">
    <text evidence="2 10 11">Glycan degradation; xylan degradation.</text>
</comment>
<feature type="chain" id="PRO_5035482651" description="Endo-1,4-beta-xylanase" evidence="13">
    <location>
        <begin position="21"/>
        <end position="254"/>
    </location>
</feature>
<dbReference type="InterPro" id="IPR013320">
    <property type="entry name" value="ConA-like_dom_sf"/>
</dbReference>
<keyword evidence="9 10" id="KW-0624">Polysaccharide degradation</keyword>
<reference evidence="15" key="1">
    <citation type="journal article" date="2021" name="Nat. Commun.">
        <title>Genetic determinants of endophytism in the Arabidopsis root mycobiome.</title>
        <authorList>
            <person name="Mesny F."/>
            <person name="Miyauchi S."/>
            <person name="Thiergart T."/>
            <person name="Pickel B."/>
            <person name="Atanasova L."/>
            <person name="Karlsson M."/>
            <person name="Huettel B."/>
            <person name="Barry K.W."/>
            <person name="Haridas S."/>
            <person name="Chen C."/>
            <person name="Bauer D."/>
            <person name="Andreopoulos W."/>
            <person name="Pangilinan J."/>
            <person name="LaButti K."/>
            <person name="Riley R."/>
            <person name="Lipzen A."/>
            <person name="Clum A."/>
            <person name="Drula E."/>
            <person name="Henrissat B."/>
            <person name="Kohler A."/>
            <person name="Grigoriev I.V."/>
            <person name="Martin F.M."/>
            <person name="Hacquard S."/>
        </authorList>
    </citation>
    <scope>NUCLEOTIDE SEQUENCE</scope>
    <source>
        <strain evidence="15">MPI-CAGE-CH-0235</strain>
    </source>
</reference>
<evidence type="ECO:0000256" key="4">
    <source>
        <dbReference type="ARBA" id="ARBA00012590"/>
    </source>
</evidence>
<dbReference type="EMBL" id="JAGPNK010000014">
    <property type="protein sequence ID" value="KAH7309050.1"/>
    <property type="molecule type" value="Genomic_DNA"/>
</dbReference>
<evidence type="ECO:0000259" key="14">
    <source>
        <dbReference type="PROSITE" id="PS51761"/>
    </source>
</evidence>
<keyword evidence="13" id="KW-0732">Signal</keyword>
<evidence type="ECO:0000256" key="5">
    <source>
        <dbReference type="ARBA" id="ARBA00022651"/>
    </source>
</evidence>
<evidence type="ECO:0000256" key="2">
    <source>
        <dbReference type="ARBA" id="ARBA00004851"/>
    </source>
</evidence>
<dbReference type="OrthoDB" id="2115822at2759"/>
<dbReference type="EC" id="3.2.1.8" evidence="4 10"/>
<feature type="active site" description="Nucleophile" evidence="10">
    <location>
        <position position="116"/>
    </location>
</feature>